<dbReference type="FunFam" id="2.60.40.420:FF:000010">
    <property type="entry name" value="Early nodulin-like protein 1"/>
    <property type="match status" value="1"/>
</dbReference>
<dbReference type="Gene3D" id="2.60.40.420">
    <property type="entry name" value="Cupredoxins - blue copper proteins"/>
    <property type="match status" value="1"/>
</dbReference>
<dbReference type="InterPro" id="IPR041846">
    <property type="entry name" value="ENL_dom"/>
</dbReference>
<dbReference type="InterPro" id="IPR008972">
    <property type="entry name" value="Cupredoxin"/>
</dbReference>
<keyword evidence="8" id="KW-0449">Lipoprotein</keyword>
<reference evidence="15" key="1">
    <citation type="submission" date="2025-08" db="UniProtKB">
        <authorList>
            <consortium name="RefSeq"/>
        </authorList>
    </citation>
    <scope>IDENTIFICATION</scope>
    <source>
        <tissue evidence="15">Fruit stalk</tissue>
    </source>
</reference>
<dbReference type="GeneID" id="111302234"/>
<keyword evidence="6" id="KW-1015">Disulfide bond</keyword>
<evidence type="ECO:0000256" key="12">
    <source>
        <dbReference type="SAM" id="SignalP"/>
    </source>
</evidence>
<dbReference type="OrthoDB" id="959565at2759"/>
<keyword evidence="11" id="KW-0812">Transmembrane</keyword>
<dbReference type="RefSeq" id="XP_022753903.1">
    <property type="nucleotide sequence ID" value="XM_022898168.1"/>
</dbReference>
<dbReference type="GO" id="GO:0009055">
    <property type="term" value="F:electron transfer activity"/>
    <property type="evidence" value="ECO:0007669"/>
    <property type="project" value="InterPro"/>
</dbReference>
<gene>
    <name evidence="15" type="primary">LOC111302234</name>
</gene>
<feature type="compositionally biased region" description="Pro residues" evidence="10">
    <location>
        <begin position="141"/>
        <end position="153"/>
    </location>
</feature>
<evidence type="ECO:0000256" key="3">
    <source>
        <dbReference type="ARBA" id="ARBA00022622"/>
    </source>
</evidence>
<dbReference type="GO" id="GO:0098552">
    <property type="term" value="C:side of membrane"/>
    <property type="evidence" value="ECO:0007669"/>
    <property type="project" value="UniProtKB-KW"/>
</dbReference>
<dbReference type="PANTHER" id="PTHR33021:SF14">
    <property type="entry name" value="OS01G0272700 PROTEIN"/>
    <property type="match status" value="1"/>
</dbReference>
<feature type="domain" description="Phytocyanin" evidence="13">
    <location>
        <begin position="30"/>
        <end position="132"/>
    </location>
</feature>
<dbReference type="CDD" id="cd11019">
    <property type="entry name" value="OsENODL1_like"/>
    <property type="match status" value="1"/>
</dbReference>
<proteinExistence type="inferred from homology"/>
<dbReference type="InterPro" id="IPR039391">
    <property type="entry name" value="Phytocyanin-like"/>
</dbReference>
<keyword evidence="11" id="KW-1133">Transmembrane helix</keyword>
<keyword evidence="4 12" id="KW-0732">Signal</keyword>
<evidence type="ECO:0000256" key="6">
    <source>
        <dbReference type="ARBA" id="ARBA00023157"/>
    </source>
</evidence>
<evidence type="ECO:0000256" key="10">
    <source>
        <dbReference type="SAM" id="MobiDB-lite"/>
    </source>
</evidence>
<evidence type="ECO:0000259" key="13">
    <source>
        <dbReference type="PROSITE" id="PS51485"/>
    </source>
</evidence>
<evidence type="ECO:0000256" key="5">
    <source>
        <dbReference type="ARBA" id="ARBA00023136"/>
    </source>
</evidence>
<dbReference type="Proteomes" id="UP000515121">
    <property type="component" value="Unplaced"/>
</dbReference>
<evidence type="ECO:0000256" key="4">
    <source>
        <dbReference type="ARBA" id="ARBA00022729"/>
    </source>
</evidence>
<evidence type="ECO:0000256" key="9">
    <source>
        <dbReference type="ARBA" id="ARBA00035011"/>
    </source>
</evidence>
<feature type="transmembrane region" description="Helical" evidence="11">
    <location>
        <begin position="182"/>
        <end position="200"/>
    </location>
</feature>
<dbReference type="SUPFAM" id="SSF49503">
    <property type="entry name" value="Cupredoxins"/>
    <property type="match status" value="1"/>
</dbReference>
<comment type="similarity">
    <text evidence="9">Belongs to the early nodulin-like (ENODL) family.</text>
</comment>
<keyword evidence="5 11" id="KW-0472">Membrane</keyword>
<dbReference type="KEGG" id="dzi:111302234"/>
<organism evidence="14 15">
    <name type="scientific">Durio zibethinus</name>
    <name type="common">Durian</name>
    <dbReference type="NCBI Taxonomy" id="66656"/>
    <lineage>
        <taxon>Eukaryota</taxon>
        <taxon>Viridiplantae</taxon>
        <taxon>Streptophyta</taxon>
        <taxon>Embryophyta</taxon>
        <taxon>Tracheophyta</taxon>
        <taxon>Spermatophyta</taxon>
        <taxon>Magnoliopsida</taxon>
        <taxon>eudicotyledons</taxon>
        <taxon>Gunneridae</taxon>
        <taxon>Pentapetalae</taxon>
        <taxon>rosids</taxon>
        <taxon>malvids</taxon>
        <taxon>Malvales</taxon>
        <taxon>Malvaceae</taxon>
        <taxon>Helicteroideae</taxon>
        <taxon>Durio</taxon>
    </lineage>
</organism>
<keyword evidence="14" id="KW-1185">Reference proteome</keyword>
<dbReference type="GO" id="GO:0005886">
    <property type="term" value="C:plasma membrane"/>
    <property type="evidence" value="ECO:0007669"/>
    <property type="project" value="UniProtKB-SubCell"/>
</dbReference>
<sequence>MASFSLPKLCKIALFSLVLISMIALAAASFQFKVGGERGWTKPTGNESETYNEWATRNRFHVGDSLYFKYNNDSVLVVNHISYTNCSVSNPIFKFKDGDTVFQFDRYGFFYFISGERGHCKAGQKLIVRVMVHPAAIISPQPAPAPAPAPSPSPKDDGTDDGDGWDSFWGPPPQNSTIRLTVASYFMTALGGMLVIMYLLM</sequence>
<keyword evidence="7" id="KW-0325">Glycoprotein</keyword>
<feature type="signal peptide" evidence="12">
    <location>
        <begin position="1"/>
        <end position="28"/>
    </location>
</feature>
<dbReference type="InterPro" id="IPR003245">
    <property type="entry name" value="Phytocyanin_dom"/>
</dbReference>
<accession>A0A6P5ZLX4</accession>
<name>A0A6P5ZLX4_DURZI</name>
<evidence type="ECO:0000313" key="14">
    <source>
        <dbReference type="Proteomes" id="UP000515121"/>
    </source>
</evidence>
<dbReference type="AlphaFoldDB" id="A0A6P5ZLX4"/>
<evidence type="ECO:0000256" key="2">
    <source>
        <dbReference type="ARBA" id="ARBA00022475"/>
    </source>
</evidence>
<evidence type="ECO:0000256" key="7">
    <source>
        <dbReference type="ARBA" id="ARBA00023180"/>
    </source>
</evidence>
<feature type="region of interest" description="Disordered" evidence="10">
    <location>
        <begin position="141"/>
        <end position="172"/>
    </location>
</feature>
<comment type="subcellular location">
    <subcellularLocation>
        <location evidence="1">Cell membrane</location>
        <topology evidence="1">Lipid-anchor</topology>
        <topology evidence="1">GPI-anchor</topology>
    </subcellularLocation>
</comment>
<evidence type="ECO:0000313" key="15">
    <source>
        <dbReference type="RefSeq" id="XP_022753903.1"/>
    </source>
</evidence>
<protein>
    <submittedName>
        <fullName evidence="15">Early nodulin-like protein 1</fullName>
    </submittedName>
</protein>
<keyword evidence="2" id="KW-1003">Cell membrane</keyword>
<evidence type="ECO:0000256" key="8">
    <source>
        <dbReference type="ARBA" id="ARBA00023288"/>
    </source>
</evidence>
<dbReference type="PROSITE" id="PS51485">
    <property type="entry name" value="PHYTOCYANIN"/>
    <property type="match status" value="1"/>
</dbReference>
<keyword evidence="3" id="KW-0336">GPI-anchor</keyword>
<evidence type="ECO:0000256" key="11">
    <source>
        <dbReference type="SAM" id="Phobius"/>
    </source>
</evidence>
<dbReference type="PANTHER" id="PTHR33021">
    <property type="entry name" value="BLUE COPPER PROTEIN"/>
    <property type="match status" value="1"/>
</dbReference>
<evidence type="ECO:0000256" key="1">
    <source>
        <dbReference type="ARBA" id="ARBA00004609"/>
    </source>
</evidence>
<feature type="chain" id="PRO_5027783424" evidence="12">
    <location>
        <begin position="29"/>
        <end position="201"/>
    </location>
</feature>
<dbReference type="Pfam" id="PF02298">
    <property type="entry name" value="Cu_bind_like"/>
    <property type="match status" value="1"/>
</dbReference>